<evidence type="ECO:0000259" key="1">
    <source>
        <dbReference type="PROSITE" id="PS51186"/>
    </source>
</evidence>
<feature type="domain" description="N-acetyltransferase" evidence="1">
    <location>
        <begin position="49"/>
        <end position="206"/>
    </location>
</feature>
<dbReference type="InterPro" id="IPR016181">
    <property type="entry name" value="Acyl_CoA_acyltransferase"/>
</dbReference>
<dbReference type="PROSITE" id="PS51186">
    <property type="entry name" value="GNAT"/>
    <property type="match status" value="1"/>
</dbReference>
<dbReference type="AlphaFoldDB" id="A0A841PNC4"/>
<dbReference type="Pfam" id="PF13302">
    <property type="entry name" value="Acetyltransf_3"/>
    <property type="match status" value="1"/>
</dbReference>
<proteinExistence type="predicted"/>
<protein>
    <submittedName>
        <fullName evidence="2">Putative acetyltransferase</fullName>
    </submittedName>
</protein>
<keyword evidence="2" id="KW-0808">Transferase</keyword>
<dbReference type="PANTHER" id="PTHR39173:SF1">
    <property type="entry name" value="ACETYLTRANSFERASE"/>
    <property type="match status" value="1"/>
</dbReference>
<reference evidence="2 3" key="1">
    <citation type="submission" date="2020-08" db="EMBL/GenBank/DDBJ databases">
        <title>Genomic Encyclopedia of Type Strains, Phase IV (KMG-IV): sequencing the most valuable type-strain genomes for metagenomic binning, comparative biology and taxonomic classification.</title>
        <authorList>
            <person name="Goeker M."/>
        </authorList>
    </citation>
    <scope>NUCLEOTIDE SEQUENCE [LARGE SCALE GENOMIC DNA]</scope>
    <source>
        <strain evidence="2 3">DSM 100039</strain>
    </source>
</reference>
<evidence type="ECO:0000313" key="2">
    <source>
        <dbReference type="EMBL" id="MBB6411609.1"/>
    </source>
</evidence>
<name>A0A841PNC4_9HYPH</name>
<keyword evidence="3" id="KW-1185">Reference proteome</keyword>
<dbReference type="Proteomes" id="UP000556329">
    <property type="component" value="Unassembled WGS sequence"/>
</dbReference>
<dbReference type="PANTHER" id="PTHR39173">
    <property type="entry name" value="ACETYLTRANSFERASE"/>
    <property type="match status" value="1"/>
</dbReference>
<sequence length="206" mass="22783">MDRAFPGDTAILAAQLFRRYTMVEIVKPALEHLPSYKAALERGWSPDNVRLEQATREQLAAIEKDPVAFLADLDDPLAKGGPITLPDGRKVPRLPGFRRWIWDGEASGSIGFRWQPGTAALPPHVLGHIGYAVVPWKRRRGYATEALRMMLDEARAVGLAYVEITAKPGNPASHKVILANGGKLVERFFEDAAYGGAESLRFRIQL</sequence>
<gene>
    <name evidence="2" type="ORF">HNQ71_004297</name>
</gene>
<dbReference type="InterPro" id="IPR000182">
    <property type="entry name" value="GNAT_dom"/>
</dbReference>
<dbReference type="Gene3D" id="3.40.630.30">
    <property type="match status" value="1"/>
</dbReference>
<evidence type="ECO:0000313" key="3">
    <source>
        <dbReference type="Proteomes" id="UP000556329"/>
    </source>
</evidence>
<dbReference type="EMBL" id="JACHEF010000004">
    <property type="protein sequence ID" value="MBB6411609.1"/>
    <property type="molecule type" value="Genomic_DNA"/>
</dbReference>
<dbReference type="CDD" id="cd04301">
    <property type="entry name" value="NAT_SF"/>
    <property type="match status" value="1"/>
</dbReference>
<organism evidence="2 3">
    <name type="scientific">Mesorhizobium sangaii</name>
    <dbReference type="NCBI Taxonomy" id="505389"/>
    <lineage>
        <taxon>Bacteria</taxon>
        <taxon>Pseudomonadati</taxon>
        <taxon>Pseudomonadota</taxon>
        <taxon>Alphaproteobacteria</taxon>
        <taxon>Hyphomicrobiales</taxon>
        <taxon>Phyllobacteriaceae</taxon>
        <taxon>Mesorhizobium</taxon>
    </lineage>
</organism>
<comment type="caution">
    <text evidence="2">The sequence shown here is derived from an EMBL/GenBank/DDBJ whole genome shotgun (WGS) entry which is preliminary data.</text>
</comment>
<accession>A0A841PNC4</accession>
<dbReference type="SUPFAM" id="SSF55729">
    <property type="entry name" value="Acyl-CoA N-acyltransferases (Nat)"/>
    <property type="match status" value="1"/>
</dbReference>
<dbReference type="GO" id="GO:0016747">
    <property type="term" value="F:acyltransferase activity, transferring groups other than amino-acyl groups"/>
    <property type="evidence" value="ECO:0007669"/>
    <property type="project" value="InterPro"/>
</dbReference>